<evidence type="ECO:0000313" key="2">
    <source>
        <dbReference type="Proteomes" id="UP000799437"/>
    </source>
</evidence>
<keyword evidence="2" id="KW-1185">Reference proteome</keyword>
<dbReference type="Proteomes" id="UP000799437">
    <property type="component" value="Unassembled WGS sequence"/>
</dbReference>
<name>A0A6A6VRV4_9PEZI</name>
<dbReference type="GeneID" id="54481816"/>
<dbReference type="AlphaFoldDB" id="A0A6A6VRV4"/>
<reference evidence="1" key="1">
    <citation type="journal article" date="2020" name="Stud. Mycol.">
        <title>101 Dothideomycetes genomes: a test case for predicting lifestyles and emergence of pathogens.</title>
        <authorList>
            <person name="Haridas S."/>
            <person name="Albert R."/>
            <person name="Binder M."/>
            <person name="Bloem J."/>
            <person name="Labutti K."/>
            <person name="Salamov A."/>
            <person name="Andreopoulos B."/>
            <person name="Baker S."/>
            <person name="Barry K."/>
            <person name="Bills G."/>
            <person name="Bluhm B."/>
            <person name="Cannon C."/>
            <person name="Castanera R."/>
            <person name="Culley D."/>
            <person name="Daum C."/>
            <person name="Ezra D."/>
            <person name="Gonzalez J."/>
            <person name="Henrissat B."/>
            <person name="Kuo A."/>
            <person name="Liang C."/>
            <person name="Lipzen A."/>
            <person name="Lutzoni F."/>
            <person name="Magnuson J."/>
            <person name="Mondo S."/>
            <person name="Nolan M."/>
            <person name="Ohm R."/>
            <person name="Pangilinan J."/>
            <person name="Park H.-J."/>
            <person name="Ramirez L."/>
            <person name="Alfaro M."/>
            <person name="Sun H."/>
            <person name="Tritt A."/>
            <person name="Yoshinaga Y."/>
            <person name="Zwiers L.-H."/>
            <person name="Turgeon B."/>
            <person name="Goodwin S."/>
            <person name="Spatafora J."/>
            <person name="Crous P."/>
            <person name="Grigoriev I."/>
        </authorList>
    </citation>
    <scope>NUCLEOTIDE SEQUENCE</scope>
    <source>
        <strain evidence="1">CBS 121739</strain>
    </source>
</reference>
<feature type="non-terminal residue" evidence="1">
    <location>
        <position position="73"/>
    </location>
</feature>
<gene>
    <name evidence="1" type="ORF">EJ05DRAFT_320688</name>
</gene>
<protein>
    <submittedName>
        <fullName evidence="1">Uncharacterized protein</fullName>
    </submittedName>
</protein>
<dbReference type="RefSeq" id="XP_033594952.1">
    <property type="nucleotide sequence ID" value="XM_033740762.1"/>
</dbReference>
<accession>A0A6A6VRV4</accession>
<proteinExistence type="predicted"/>
<dbReference type="EMBL" id="ML996614">
    <property type="protein sequence ID" value="KAF2752494.1"/>
    <property type="molecule type" value="Genomic_DNA"/>
</dbReference>
<dbReference type="OrthoDB" id="5429923at2759"/>
<evidence type="ECO:0000313" key="1">
    <source>
        <dbReference type="EMBL" id="KAF2752494.1"/>
    </source>
</evidence>
<organism evidence="1 2">
    <name type="scientific">Pseudovirgaria hyperparasitica</name>
    <dbReference type="NCBI Taxonomy" id="470096"/>
    <lineage>
        <taxon>Eukaryota</taxon>
        <taxon>Fungi</taxon>
        <taxon>Dikarya</taxon>
        <taxon>Ascomycota</taxon>
        <taxon>Pezizomycotina</taxon>
        <taxon>Dothideomycetes</taxon>
        <taxon>Dothideomycetes incertae sedis</taxon>
        <taxon>Acrospermales</taxon>
        <taxon>Acrospermaceae</taxon>
        <taxon>Pseudovirgaria</taxon>
    </lineage>
</organism>
<sequence>MAAAWPQVMVWPTALREHATHLSKHLRDILLNIERSQDQPVPSDQVKNIIMGTLGLVLKMQNNPDVSTIRDAL</sequence>